<dbReference type="PANTHER" id="PTHR22916">
    <property type="entry name" value="GLYCOSYLTRANSFERASE"/>
    <property type="match status" value="1"/>
</dbReference>
<dbReference type="EMBL" id="JMIH01000024">
    <property type="protein sequence ID" value="KEO72592.1"/>
    <property type="molecule type" value="Genomic_DNA"/>
</dbReference>
<proteinExistence type="predicted"/>
<dbReference type="Pfam" id="PF00535">
    <property type="entry name" value="Glycos_transf_2"/>
    <property type="match status" value="1"/>
</dbReference>
<comment type="caution">
    <text evidence="2">The sequence shown here is derived from an EMBL/GenBank/DDBJ whole genome shotgun (WGS) entry which is preliminary data.</text>
</comment>
<dbReference type="AlphaFoldDB" id="A0A074LFN8"/>
<gene>
    <name evidence="2" type="ORF">EL17_17800</name>
</gene>
<sequence length="335" mass="39597">MKLSIIVPVYNLEDYIAECLQSLADIQLSPDEYEVLVIDDGSTDGSESVINTLVHKYPQIQYFYQNNKGVGAARNLGIQHAKGDYLWFVDGDDFVYSDKVKQGLEEAFINDLDVLTFNFTPVNEKGLPQTWVSFNFKSSDRNIVSGSEFYYYNYAKSYLWLCFFKRRIFLQHNLTFQNSIKMQDGEIFPRIMIHCQSLKHFNERLIYYRYREQSAVNSKNENARAHFYFSMVIVADSLRMFQQQIDRNENILIYKALSLKRKQLNQMLFTNFILNKYSYVTNKKFITLLKKYELLPFMKITGFTIKMNLVFNIVRHIVNVNPIVGRHIYQLIFKK</sequence>
<keyword evidence="3" id="KW-1185">Reference proteome</keyword>
<dbReference type="STRING" id="1048983.EL17_17800"/>
<evidence type="ECO:0000313" key="3">
    <source>
        <dbReference type="Proteomes" id="UP000027821"/>
    </source>
</evidence>
<dbReference type="PANTHER" id="PTHR22916:SF3">
    <property type="entry name" value="UDP-GLCNAC:BETAGAL BETA-1,3-N-ACETYLGLUCOSAMINYLTRANSFERASE-LIKE PROTEIN 1"/>
    <property type="match status" value="1"/>
</dbReference>
<protein>
    <recommendedName>
        <fullName evidence="1">Glycosyltransferase 2-like domain-containing protein</fullName>
    </recommendedName>
</protein>
<dbReference type="InterPro" id="IPR029044">
    <property type="entry name" value="Nucleotide-diphossugar_trans"/>
</dbReference>
<dbReference type="eggNOG" id="COG1216">
    <property type="taxonomic scope" value="Bacteria"/>
</dbReference>
<dbReference type="SUPFAM" id="SSF53448">
    <property type="entry name" value="Nucleotide-diphospho-sugar transferases"/>
    <property type="match status" value="1"/>
</dbReference>
<dbReference type="InterPro" id="IPR001173">
    <property type="entry name" value="Glyco_trans_2-like"/>
</dbReference>
<dbReference type="Proteomes" id="UP000027821">
    <property type="component" value="Unassembled WGS sequence"/>
</dbReference>
<name>A0A074LFN8_9BACT</name>
<accession>A0A074LFN8</accession>
<dbReference type="GO" id="GO:0016758">
    <property type="term" value="F:hexosyltransferase activity"/>
    <property type="evidence" value="ECO:0007669"/>
    <property type="project" value="UniProtKB-ARBA"/>
</dbReference>
<reference evidence="2 3" key="1">
    <citation type="submission" date="2014-04" db="EMBL/GenBank/DDBJ databases">
        <title>Characterization and application of a salt tolerant electro-active bacterium.</title>
        <authorList>
            <person name="Yang L."/>
            <person name="Wei S."/>
            <person name="Tay Q.X.M."/>
        </authorList>
    </citation>
    <scope>NUCLEOTIDE SEQUENCE [LARGE SCALE GENOMIC DNA]</scope>
    <source>
        <strain evidence="2 3">LY1</strain>
    </source>
</reference>
<evidence type="ECO:0000259" key="1">
    <source>
        <dbReference type="Pfam" id="PF00535"/>
    </source>
</evidence>
<evidence type="ECO:0000313" key="2">
    <source>
        <dbReference type="EMBL" id="KEO72592.1"/>
    </source>
</evidence>
<dbReference type="RefSeq" id="WP_035077256.1">
    <property type="nucleotide sequence ID" value="NZ_JMIH01000024.1"/>
</dbReference>
<dbReference type="CDD" id="cd00761">
    <property type="entry name" value="Glyco_tranf_GTA_type"/>
    <property type="match status" value="1"/>
</dbReference>
<dbReference type="OrthoDB" id="9807778at2"/>
<feature type="domain" description="Glycosyltransferase 2-like" evidence="1">
    <location>
        <begin position="4"/>
        <end position="140"/>
    </location>
</feature>
<organism evidence="2 3">
    <name type="scientific">Anditalea andensis</name>
    <dbReference type="NCBI Taxonomy" id="1048983"/>
    <lineage>
        <taxon>Bacteria</taxon>
        <taxon>Pseudomonadati</taxon>
        <taxon>Bacteroidota</taxon>
        <taxon>Cytophagia</taxon>
        <taxon>Cytophagales</taxon>
        <taxon>Cytophagaceae</taxon>
        <taxon>Anditalea</taxon>
    </lineage>
</organism>
<dbReference type="Gene3D" id="3.90.550.10">
    <property type="entry name" value="Spore Coat Polysaccharide Biosynthesis Protein SpsA, Chain A"/>
    <property type="match status" value="1"/>
</dbReference>